<evidence type="ECO:0000256" key="3">
    <source>
        <dbReference type="ARBA" id="ARBA00022989"/>
    </source>
</evidence>
<keyword evidence="4 5" id="KW-0472">Membrane</keyword>
<dbReference type="GO" id="GO:0035838">
    <property type="term" value="C:growing cell tip"/>
    <property type="evidence" value="ECO:0007669"/>
    <property type="project" value="TreeGrafter"/>
</dbReference>
<dbReference type="GeneID" id="66077785"/>
<evidence type="ECO:0000256" key="2">
    <source>
        <dbReference type="ARBA" id="ARBA00022692"/>
    </source>
</evidence>
<gene>
    <name evidence="6" type="ORF">E1B28_008709</name>
</gene>
<dbReference type="Pfam" id="PF06687">
    <property type="entry name" value="SUR7"/>
    <property type="match status" value="1"/>
</dbReference>
<name>A0A9P7RYV8_9AGAR</name>
<dbReference type="InterPro" id="IPR051380">
    <property type="entry name" value="pH-response_reg_palI/RIM9"/>
</dbReference>
<keyword evidence="3 5" id="KW-1133">Transmembrane helix</keyword>
<comment type="subcellular location">
    <subcellularLocation>
        <location evidence="1">Membrane</location>
        <topology evidence="1">Multi-pass membrane protein</topology>
    </subcellularLocation>
</comment>
<dbReference type="PANTHER" id="PTHR28013">
    <property type="entry name" value="PROTEIN DCV1-RELATED"/>
    <property type="match status" value="1"/>
</dbReference>
<dbReference type="OrthoDB" id="2354757at2759"/>
<evidence type="ECO:0000256" key="1">
    <source>
        <dbReference type="ARBA" id="ARBA00004141"/>
    </source>
</evidence>
<dbReference type="EMBL" id="CM032185">
    <property type="protein sequence ID" value="KAG7092349.1"/>
    <property type="molecule type" value="Genomic_DNA"/>
</dbReference>
<dbReference type="GO" id="GO:0005886">
    <property type="term" value="C:plasma membrane"/>
    <property type="evidence" value="ECO:0007669"/>
    <property type="project" value="InterPro"/>
</dbReference>
<dbReference type="Proteomes" id="UP001049176">
    <property type="component" value="Chromosome 5"/>
</dbReference>
<dbReference type="AlphaFoldDB" id="A0A9P7RYV8"/>
<keyword evidence="7" id="KW-1185">Reference proteome</keyword>
<protein>
    <recommendedName>
        <fullName evidence="8">Pali-domain-containing protein</fullName>
    </recommendedName>
</protein>
<dbReference type="KEGG" id="more:E1B28_008709"/>
<dbReference type="InterPro" id="IPR009571">
    <property type="entry name" value="SUR7/Rim9-like_fungi"/>
</dbReference>
<dbReference type="GO" id="GO:0032153">
    <property type="term" value="C:cell division site"/>
    <property type="evidence" value="ECO:0007669"/>
    <property type="project" value="TreeGrafter"/>
</dbReference>
<reference evidence="6" key="1">
    <citation type="journal article" date="2021" name="Genome Biol. Evol.">
        <title>The assembled and annotated genome of the fairy-ring fungus Marasmius oreades.</title>
        <authorList>
            <person name="Hiltunen M."/>
            <person name="Ament-Velasquez S.L."/>
            <person name="Johannesson H."/>
        </authorList>
    </citation>
    <scope>NUCLEOTIDE SEQUENCE</scope>
    <source>
        <strain evidence="6">03SP1</strain>
    </source>
</reference>
<feature type="transmembrane region" description="Helical" evidence="5">
    <location>
        <begin position="147"/>
        <end position="175"/>
    </location>
</feature>
<dbReference type="RefSeq" id="XP_043008819.1">
    <property type="nucleotide sequence ID" value="XM_043153535.1"/>
</dbReference>
<feature type="transmembrane region" description="Helical" evidence="5">
    <location>
        <begin position="114"/>
        <end position="135"/>
    </location>
</feature>
<evidence type="ECO:0008006" key="8">
    <source>
        <dbReference type="Google" id="ProtNLM"/>
    </source>
</evidence>
<keyword evidence="2 5" id="KW-0812">Transmembrane</keyword>
<evidence type="ECO:0000256" key="4">
    <source>
        <dbReference type="ARBA" id="ARBA00023136"/>
    </source>
</evidence>
<feature type="transmembrane region" description="Helical" evidence="5">
    <location>
        <begin position="195"/>
        <end position="219"/>
    </location>
</feature>
<evidence type="ECO:0000313" key="6">
    <source>
        <dbReference type="EMBL" id="KAG7092349.1"/>
    </source>
</evidence>
<evidence type="ECO:0000256" key="5">
    <source>
        <dbReference type="SAM" id="Phobius"/>
    </source>
</evidence>
<comment type="caution">
    <text evidence="6">The sequence shown here is derived from an EMBL/GenBank/DDBJ whole genome shotgun (WGS) entry which is preliminary data.</text>
</comment>
<accession>A0A9P7RYV8</accession>
<sequence length="230" mass="24692">MILLLLTPALLFIAFLLLLLISLSVPIIKTIYLFRLATSATSDLLRSGASGAVDFGVWGYCADAIAVSVFGFDRDASAQCSDRHLGYGFDSTVARILRVEDFNDIITKTTTAALVLHPIACGLTFLTLLVSLFMLRRGSNGTSRFPSLLTLGIGILTALLTTIVFLIDVIFVAVIRGRVNDRTDGEVTLGYGNAVWMALGAALAIWLAMVGACGGVCACGSRRFRKSERY</sequence>
<proteinExistence type="predicted"/>
<dbReference type="PANTHER" id="PTHR28013:SF3">
    <property type="entry name" value="PROTEIN DCV1-RELATED"/>
    <property type="match status" value="1"/>
</dbReference>
<organism evidence="6 7">
    <name type="scientific">Marasmius oreades</name>
    <name type="common">fairy-ring Marasmius</name>
    <dbReference type="NCBI Taxonomy" id="181124"/>
    <lineage>
        <taxon>Eukaryota</taxon>
        <taxon>Fungi</taxon>
        <taxon>Dikarya</taxon>
        <taxon>Basidiomycota</taxon>
        <taxon>Agaricomycotina</taxon>
        <taxon>Agaricomycetes</taxon>
        <taxon>Agaricomycetidae</taxon>
        <taxon>Agaricales</taxon>
        <taxon>Marasmiineae</taxon>
        <taxon>Marasmiaceae</taxon>
        <taxon>Marasmius</taxon>
    </lineage>
</organism>
<dbReference type="Gene3D" id="1.20.140.150">
    <property type="match status" value="1"/>
</dbReference>
<evidence type="ECO:0000313" key="7">
    <source>
        <dbReference type="Proteomes" id="UP001049176"/>
    </source>
</evidence>